<dbReference type="PANTHER" id="PTHR43513">
    <property type="entry name" value="DIHYDROOROTATE DEHYDROGENASE B (NAD(+)), ELECTRON TRANSFER SUBUNIT"/>
    <property type="match status" value="1"/>
</dbReference>
<dbReference type="AlphaFoldDB" id="A0A923E5Q7"/>
<accession>A0A923E5Q7</accession>
<dbReference type="PANTHER" id="PTHR43513:SF3">
    <property type="entry name" value="DIHYDROOROTATE DEHYDROGENASE B (NAD(+)), ELECTRON TRANSFER SUBUNIT-RELATED"/>
    <property type="match status" value="1"/>
</dbReference>
<dbReference type="Proteomes" id="UP000563151">
    <property type="component" value="Unassembled WGS sequence"/>
</dbReference>
<reference evidence="1 2" key="1">
    <citation type="submission" date="2020-04" db="EMBL/GenBank/DDBJ databases">
        <title>Genomic insights into acetone-butanol-ethanol (ABE) fermentation by sequencing solventogenic clostridia strains.</title>
        <authorList>
            <person name="Brown S."/>
        </authorList>
    </citation>
    <scope>NUCLEOTIDE SEQUENCE [LARGE SCALE GENOMIC DNA]</scope>
    <source>
        <strain evidence="1 2">DJ011</strain>
    </source>
</reference>
<dbReference type="InterPro" id="IPR050353">
    <property type="entry name" value="PyrK_electron_transfer"/>
</dbReference>
<name>A0A923E5Q7_CLOTT</name>
<dbReference type="RefSeq" id="WP_035146280.1">
    <property type="nucleotide sequence ID" value="NZ_JAAZWO010000003.1"/>
</dbReference>
<proteinExistence type="predicted"/>
<dbReference type="EMBL" id="JAAZWO010000003">
    <property type="protein sequence ID" value="MBC2396853.1"/>
    <property type="molecule type" value="Genomic_DNA"/>
</dbReference>
<evidence type="ECO:0000313" key="2">
    <source>
        <dbReference type="Proteomes" id="UP000563151"/>
    </source>
</evidence>
<comment type="caution">
    <text evidence="1">The sequence shown here is derived from an EMBL/GenBank/DDBJ whole genome shotgun (WGS) entry which is preliminary data.</text>
</comment>
<dbReference type="Gene3D" id="2.40.30.10">
    <property type="entry name" value="Translation factors"/>
    <property type="match status" value="1"/>
</dbReference>
<protein>
    <submittedName>
        <fullName evidence="1">Sulfide/dihydroorotate dehydrogenase-like FAD/NAD-binding protein</fullName>
    </submittedName>
</protein>
<organism evidence="1 2">
    <name type="scientific">Clostridium tetanomorphum</name>
    <dbReference type="NCBI Taxonomy" id="1553"/>
    <lineage>
        <taxon>Bacteria</taxon>
        <taxon>Bacillati</taxon>
        <taxon>Bacillota</taxon>
        <taxon>Clostridia</taxon>
        <taxon>Eubacteriales</taxon>
        <taxon>Clostridiaceae</taxon>
        <taxon>Clostridium</taxon>
    </lineage>
</organism>
<gene>
    <name evidence="1" type="ORF">HGG79_03525</name>
</gene>
<dbReference type="InterPro" id="IPR017938">
    <property type="entry name" value="Riboflavin_synthase-like_b-brl"/>
</dbReference>
<sequence length="328" mass="37088">MNYEVRDCIDAGSEYCPCHLAESGECILCSQLKNKNFCDCINWKGVCIYQEFVWNGEKAKEGRKELECILINKNFIYDDLALFTISVPHKLAKELTAPGSFVFLRNPNSESFFSTPVSIMDVNVEENRIILAIEIKGIKTKNLNLIKEGEKIIVKGPFWNGILGLKNLYKSKDGTSIVICRGIGQAPIVPVLKRLYANRNKIYVIMDKSPYKDLFIKKYTDLYNCQVIDTILINEKGEITSEFKNILLSILKTEDVNVVHSSAADIINYNVLNLIGETIEFSCCNNAKMCCGEGVCGSCSVKNKYFNIERSCKLQIDPRNILEGRKLL</sequence>
<dbReference type="PROSITE" id="PS00197">
    <property type="entry name" value="2FE2S_FER_1"/>
    <property type="match status" value="1"/>
</dbReference>
<keyword evidence="2" id="KW-1185">Reference proteome</keyword>
<dbReference type="InterPro" id="IPR006058">
    <property type="entry name" value="2Fe2S_fd_BS"/>
</dbReference>
<dbReference type="NCBIfam" id="NF004470">
    <property type="entry name" value="PRK05802.1"/>
    <property type="match status" value="1"/>
</dbReference>
<dbReference type="GO" id="GO:0051537">
    <property type="term" value="F:2 iron, 2 sulfur cluster binding"/>
    <property type="evidence" value="ECO:0007669"/>
    <property type="project" value="InterPro"/>
</dbReference>
<dbReference type="SUPFAM" id="SSF52343">
    <property type="entry name" value="Ferredoxin reductase-like, C-terminal NADP-linked domain"/>
    <property type="match status" value="1"/>
</dbReference>
<evidence type="ECO:0000313" key="1">
    <source>
        <dbReference type="EMBL" id="MBC2396853.1"/>
    </source>
</evidence>
<dbReference type="InterPro" id="IPR039261">
    <property type="entry name" value="FNR_nucleotide-bd"/>
</dbReference>
<dbReference type="SUPFAM" id="SSF63380">
    <property type="entry name" value="Riboflavin synthase domain-like"/>
    <property type="match status" value="1"/>
</dbReference>
<dbReference type="CDD" id="cd06192">
    <property type="entry name" value="DHOD_e_trans_like"/>
    <property type="match status" value="1"/>
</dbReference>